<keyword evidence="7" id="KW-1185">Reference proteome</keyword>
<dbReference type="PROSITE" id="PS50865">
    <property type="entry name" value="ZF_MYND_2"/>
    <property type="match status" value="1"/>
</dbReference>
<dbReference type="GO" id="GO:0008270">
    <property type="term" value="F:zinc ion binding"/>
    <property type="evidence" value="ECO:0007669"/>
    <property type="project" value="UniProtKB-KW"/>
</dbReference>
<dbReference type="STRING" id="741276.A0A2S5B9L1"/>
<comment type="caution">
    <text evidence="6">The sequence shown here is derived from an EMBL/GenBank/DDBJ whole genome shotgun (WGS) entry which is preliminary data.</text>
</comment>
<evidence type="ECO:0000259" key="5">
    <source>
        <dbReference type="PROSITE" id="PS50865"/>
    </source>
</evidence>
<dbReference type="PROSITE" id="PS01360">
    <property type="entry name" value="ZF_MYND_1"/>
    <property type="match status" value="1"/>
</dbReference>
<proteinExistence type="predicted"/>
<evidence type="ECO:0000256" key="2">
    <source>
        <dbReference type="ARBA" id="ARBA00022771"/>
    </source>
</evidence>
<keyword evidence="3" id="KW-0862">Zinc</keyword>
<dbReference type="Proteomes" id="UP000237144">
    <property type="component" value="Unassembled WGS sequence"/>
</dbReference>
<keyword evidence="1" id="KW-0479">Metal-binding</keyword>
<feature type="domain" description="MYND-type" evidence="5">
    <location>
        <begin position="13"/>
        <end position="49"/>
    </location>
</feature>
<evidence type="ECO:0000256" key="1">
    <source>
        <dbReference type="ARBA" id="ARBA00022723"/>
    </source>
</evidence>
<protein>
    <recommendedName>
        <fullName evidence="5">MYND-type domain-containing protein</fullName>
    </recommendedName>
</protein>
<evidence type="ECO:0000256" key="4">
    <source>
        <dbReference type="PROSITE-ProRule" id="PRU00134"/>
    </source>
</evidence>
<dbReference type="EMBL" id="PJQD01000036">
    <property type="protein sequence ID" value="POY73458.1"/>
    <property type="molecule type" value="Genomic_DNA"/>
</dbReference>
<keyword evidence="2 4" id="KW-0863">Zinc-finger</keyword>
<evidence type="ECO:0000256" key="3">
    <source>
        <dbReference type="ARBA" id="ARBA00022833"/>
    </source>
</evidence>
<gene>
    <name evidence="6" type="ORF">BMF94_3395</name>
</gene>
<evidence type="ECO:0000313" key="6">
    <source>
        <dbReference type="EMBL" id="POY73458.1"/>
    </source>
</evidence>
<dbReference type="Gene3D" id="6.10.140.2220">
    <property type="match status" value="1"/>
</dbReference>
<dbReference type="InterPro" id="IPR002893">
    <property type="entry name" value="Znf_MYND"/>
</dbReference>
<organism evidence="6 7">
    <name type="scientific">Rhodotorula taiwanensis</name>
    <dbReference type="NCBI Taxonomy" id="741276"/>
    <lineage>
        <taxon>Eukaryota</taxon>
        <taxon>Fungi</taxon>
        <taxon>Dikarya</taxon>
        <taxon>Basidiomycota</taxon>
        <taxon>Pucciniomycotina</taxon>
        <taxon>Microbotryomycetes</taxon>
        <taxon>Sporidiobolales</taxon>
        <taxon>Sporidiobolaceae</taxon>
        <taxon>Rhodotorula</taxon>
    </lineage>
</organism>
<evidence type="ECO:0000313" key="7">
    <source>
        <dbReference type="Proteomes" id="UP000237144"/>
    </source>
</evidence>
<dbReference type="AlphaFoldDB" id="A0A2S5B9L1"/>
<name>A0A2S5B9L1_9BASI</name>
<dbReference type="OrthoDB" id="3270176at2759"/>
<dbReference type="Pfam" id="PF01753">
    <property type="entry name" value="zf-MYND"/>
    <property type="match status" value="1"/>
</dbReference>
<sequence>MADGKKEENSNSCALCEQPGTMRCGRCRNILFCSSECQRRVWPVHKGLCGGSTKYFRQAPLTKDEFAYVEKVKHLKVLPPIATAMYQNAPIIPLEEILVDECPGVKSWAHSATFLKSTSAEADTAHTRQDVDYSPREMVILGARKEIRKRGKIDGNQLGGIQPWAQAAFMTGTTTSIIIQKEPGSHESFDDDGIPISGHRLNAFLRQDLIFSLLLDDIVHTSNRKTPEYARTVELWKLAAQRVVAELDRAPIHRKTRRMIRDEVDTNIDSAHDMMRGP</sequence>
<dbReference type="SUPFAM" id="SSF144232">
    <property type="entry name" value="HIT/MYND zinc finger-like"/>
    <property type="match status" value="1"/>
</dbReference>
<accession>A0A2S5B9L1</accession>
<reference evidence="6 7" key="1">
    <citation type="journal article" date="2018" name="Front. Microbiol.">
        <title>Prospects for Fungal Bioremediation of Acidic Radioactive Waste Sites: Characterization and Genome Sequence of Rhodotorula taiwanensis MD1149.</title>
        <authorList>
            <person name="Tkavc R."/>
            <person name="Matrosova V.Y."/>
            <person name="Grichenko O.E."/>
            <person name="Gostincar C."/>
            <person name="Volpe R.P."/>
            <person name="Klimenkova P."/>
            <person name="Gaidamakova E.K."/>
            <person name="Zhou C.E."/>
            <person name="Stewart B.J."/>
            <person name="Lyman M.G."/>
            <person name="Malfatti S.A."/>
            <person name="Rubinfeld B."/>
            <person name="Courtot M."/>
            <person name="Singh J."/>
            <person name="Dalgard C.L."/>
            <person name="Hamilton T."/>
            <person name="Frey K.G."/>
            <person name="Gunde-Cimerman N."/>
            <person name="Dugan L."/>
            <person name="Daly M.J."/>
        </authorList>
    </citation>
    <scope>NUCLEOTIDE SEQUENCE [LARGE SCALE GENOMIC DNA]</scope>
    <source>
        <strain evidence="6 7">MD1149</strain>
    </source>
</reference>